<protein>
    <submittedName>
        <fullName evidence="1">Uncharacterized protein</fullName>
    </submittedName>
</protein>
<organism evidence="1 2">
    <name type="scientific">Legionella moravica</name>
    <dbReference type="NCBI Taxonomy" id="39962"/>
    <lineage>
        <taxon>Bacteria</taxon>
        <taxon>Pseudomonadati</taxon>
        <taxon>Pseudomonadota</taxon>
        <taxon>Gammaproteobacteria</taxon>
        <taxon>Legionellales</taxon>
        <taxon>Legionellaceae</taxon>
        <taxon>Legionella</taxon>
    </lineage>
</organism>
<proteinExistence type="predicted"/>
<dbReference type="AlphaFoldDB" id="A0A378JW94"/>
<sequence>MSKEGLGYSATVNSPLYHLKNSEGIVSLLPFHVQRIRSKNIS</sequence>
<evidence type="ECO:0000313" key="1">
    <source>
        <dbReference type="EMBL" id="STX61319.1"/>
    </source>
</evidence>
<gene>
    <name evidence="1" type="ORF">NCTC12239_00225</name>
</gene>
<reference evidence="1 2" key="1">
    <citation type="submission" date="2018-06" db="EMBL/GenBank/DDBJ databases">
        <authorList>
            <consortium name="Pathogen Informatics"/>
            <person name="Doyle S."/>
        </authorList>
    </citation>
    <scope>NUCLEOTIDE SEQUENCE [LARGE SCALE GENOMIC DNA]</scope>
    <source>
        <strain evidence="1 2">NCTC12239</strain>
    </source>
</reference>
<accession>A0A378JW94</accession>
<name>A0A378JW94_9GAMM</name>
<dbReference type="EMBL" id="UGOG01000001">
    <property type="protein sequence ID" value="STX61319.1"/>
    <property type="molecule type" value="Genomic_DNA"/>
</dbReference>
<dbReference type="Proteomes" id="UP000254040">
    <property type="component" value="Unassembled WGS sequence"/>
</dbReference>
<evidence type="ECO:0000313" key="2">
    <source>
        <dbReference type="Proteomes" id="UP000254040"/>
    </source>
</evidence>